<feature type="compositionally biased region" description="Acidic residues" evidence="1">
    <location>
        <begin position="180"/>
        <end position="196"/>
    </location>
</feature>
<feature type="region of interest" description="Disordered" evidence="1">
    <location>
        <begin position="32"/>
        <end position="89"/>
    </location>
</feature>
<accession>A0A8S3WTP9</accession>
<organism evidence="2 3">
    <name type="scientific">Parnassius apollo</name>
    <name type="common">Apollo butterfly</name>
    <name type="synonym">Papilio apollo</name>
    <dbReference type="NCBI Taxonomy" id="110799"/>
    <lineage>
        <taxon>Eukaryota</taxon>
        <taxon>Metazoa</taxon>
        <taxon>Ecdysozoa</taxon>
        <taxon>Arthropoda</taxon>
        <taxon>Hexapoda</taxon>
        <taxon>Insecta</taxon>
        <taxon>Pterygota</taxon>
        <taxon>Neoptera</taxon>
        <taxon>Endopterygota</taxon>
        <taxon>Lepidoptera</taxon>
        <taxon>Glossata</taxon>
        <taxon>Ditrysia</taxon>
        <taxon>Papilionoidea</taxon>
        <taxon>Papilionidae</taxon>
        <taxon>Parnassiinae</taxon>
        <taxon>Parnassini</taxon>
        <taxon>Parnassius</taxon>
        <taxon>Parnassius</taxon>
    </lineage>
</organism>
<proteinExistence type="predicted"/>
<evidence type="ECO:0000313" key="2">
    <source>
        <dbReference type="EMBL" id="CAG4981851.1"/>
    </source>
</evidence>
<dbReference type="EMBL" id="CAJQZP010000738">
    <property type="protein sequence ID" value="CAG4981851.1"/>
    <property type="molecule type" value="Genomic_DNA"/>
</dbReference>
<dbReference type="PANTHER" id="PTHR10773:SF19">
    <property type="match status" value="1"/>
</dbReference>
<reference evidence="2" key="1">
    <citation type="submission" date="2021-04" db="EMBL/GenBank/DDBJ databases">
        <authorList>
            <person name="Tunstrom K."/>
        </authorList>
    </citation>
    <scope>NUCLEOTIDE SEQUENCE</scope>
</reference>
<feature type="region of interest" description="Disordered" evidence="1">
    <location>
        <begin position="151"/>
        <end position="209"/>
    </location>
</feature>
<sequence length="398" mass="45579">MRLDCLKPDQKELVKARQKRAETSAEGAIRQFAAGNNSEENKLILRQRSPSILSSVSSSSSSSPSSLTSSSSSSSSSSSLSSNRETEECNKEFNKIINLKEKGLHGHSLENKTKENKVSIESVYDNMKDETAVESNSQIESEPKAIELTNMNAESEEGKEERDFTSDDSIVIPNYHIEDNDLSSDSDETVEENEEENISRESNQNITRKRKMQPELWKSNVAKRLRNAGKEYVGKNNEVIRERRLGPGCIEKCKLKCNTKFDYETRRHIFDAYYELPDLQSKRTFVAFNMSSIVPSYQYKKETRRNNNAFYFKDKDGVKIQICKSFFMSTLDVSDRFIRTVTEKSRSDVSGIIVEDLRGKHGNHSRVDDNIKDSLRNFIKAIPKIESHYCRAYAERIY</sequence>
<evidence type="ECO:0000313" key="3">
    <source>
        <dbReference type="Proteomes" id="UP000691718"/>
    </source>
</evidence>
<evidence type="ECO:0000256" key="1">
    <source>
        <dbReference type="SAM" id="MobiDB-lite"/>
    </source>
</evidence>
<dbReference type="OrthoDB" id="6776127at2759"/>
<dbReference type="PANTHER" id="PTHR10773">
    <property type="entry name" value="DNA-DIRECTED RNA POLYMERASES I, II, AND III SUBUNIT RPABC2"/>
    <property type="match status" value="1"/>
</dbReference>
<dbReference type="AlphaFoldDB" id="A0A8S3WTP9"/>
<protein>
    <submittedName>
        <fullName evidence="2">(apollo) hypothetical protein</fullName>
    </submittedName>
</protein>
<feature type="compositionally biased region" description="Low complexity" evidence="1">
    <location>
        <begin position="49"/>
        <end position="82"/>
    </location>
</feature>
<name>A0A8S3WTP9_PARAO</name>
<comment type="caution">
    <text evidence="2">The sequence shown here is derived from an EMBL/GenBank/DDBJ whole genome shotgun (WGS) entry which is preliminary data.</text>
</comment>
<dbReference type="Proteomes" id="UP000691718">
    <property type="component" value="Unassembled WGS sequence"/>
</dbReference>
<gene>
    <name evidence="2" type="ORF">PAPOLLO_LOCUS10328</name>
</gene>
<keyword evidence="3" id="KW-1185">Reference proteome</keyword>